<feature type="transmembrane region" description="Helical" evidence="1">
    <location>
        <begin position="86"/>
        <end position="105"/>
    </location>
</feature>
<organism evidence="2 3">
    <name type="scientific">Spirosoma endbachense</name>
    <dbReference type="NCBI Taxonomy" id="2666025"/>
    <lineage>
        <taxon>Bacteria</taxon>
        <taxon>Pseudomonadati</taxon>
        <taxon>Bacteroidota</taxon>
        <taxon>Cytophagia</taxon>
        <taxon>Cytophagales</taxon>
        <taxon>Cytophagaceae</taxon>
        <taxon>Spirosoma</taxon>
    </lineage>
</organism>
<evidence type="ECO:0000313" key="2">
    <source>
        <dbReference type="EMBL" id="QHV98226.1"/>
    </source>
</evidence>
<sequence length="212" mass="24155">MNDQYPGNRQVFVAVGAVIGWLAVGLQLYLIILNRVMSIPLTIVQFFSFFTILTNILVALCFTFLWLRPQSDRGNFFASPQTSTAIAVYIVIVGLVYNLILRHLWAPQGLQRVVDEALHSVMPVYFALYWFIFVPKKKLAWANVPVWLLYPLGYIVYILIRGEFSGLYPYPFIDVSKLGYAQVMQNSVFLTFAFLVISLLFVGLGKVLSRNI</sequence>
<dbReference type="EMBL" id="CP045997">
    <property type="protein sequence ID" value="QHV98226.1"/>
    <property type="molecule type" value="Genomic_DNA"/>
</dbReference>
<dbReference type="InterPro" id="IPR049713">
    <property type="entry name" value="Pr6Pr-like"/>
</dbReference>
<evidence type="ECO:0008006" key="4">
    <source>
        <dbReference type="Google" id="ProtNLM"/>
    </source>
</evidence>
<feature type="transmembrane region" description="Helical" evidence="1">
    <location>
        <begin position="12"/>
        <end position="32"/>
    </location>
</feature>
<dbReference type="NCBIfam" id="NF038065">
    <property type="entry name" value="Pr6Pr"/>
    <property type="match status" value="1"/>
</dbReference>
<dbReference type="AlphaFoldDB" id="A0A6P1W3E6"/>
<dbReference type="Proteomes" id="UP000464577">
    <property type="component" value="Chromosome"/>
</dbReference>
<feature type="transmembrane region" description="Helical" evidence="1">
    <location>
        <begin position="117"/>
        <end position="134"/>
    </location>
</feature>
<dbReference type="RefSeq" id="WP_162388639.1">
    <property type="nucleotide sequence ID" value="NZ_CP045997.1"/>
</dbReference>
<evidence type="ECO:0000313" key="3">
    <source>
        <dbReference type="Proteomes" id="UP000464577"/>
    </source>
</evidence>
<feature type="transmembrane region" description="Helical" evidence="1">
    <location>
        <begin position="146"/>
        <end position="168"/>
    </location>
</feature>
<dbReference type="KEGG" id="senf:GJR95_25915"/>
<evidence type="ECO:0000256" key="1">
    <source>
        <dbReference type="SAM" id="Phobius"/>
    </source>
</evidence>
<proteinExistence type="predicted"/>
<protein>
    <recommendedName>
        <fullName evidence="4">Integral membrane protein</fullName>
    </recommendedName>
</protein>
<keyword evidence="1" id="KW-0812">Transmembrane</keyword>
<feature type="transmembrane region" description="Helical" evidence="1">
    <location>
        <begin position="44"/>
        <end position="66"/>
    </location>
</feature>
<keyword evidence="1" id="KW-1133">Transmembrane helix</keyword>
<feature type="transmembrane region" description="Helical" evidence="1">
    <location>
        <begin position="188"/>
        <end position="208"/>
    </location>
</feature>
<accession>A0A6P1W3E6</accession>
<keyword evidence="3" id="KW-1185">Reference proteome</keyword>
<name>A0A6P1W3E6_9BACT</name>
<reference evidence="2 3" key="1">
    <citation type="submission" date="2019-11" db="EMBL/GenBank/DDBJ databases">
        <title>Spirosoma endbachense sp. nov., isolated from a natural salt meadow.</title>
        <authorList>
            <person name="Rojas J."/>
            <person name="Ambika Manirajan B."/>
            <person name="Ratering S."/>
            <person name="Suarez C."/>
            <person name="Geissler-Plaum R."/>
            <person name="Schnell S."/>
        </authorList>
    </citation>
    <scope>NUCLEOTIDE SEQUENCE [LARGE SCALE GENOMIC DNA]</scope>
    <source>
        <strain evidence="2 3">I-24</strain>
    </source>
</reference>
<keyword evidence="1" id="KW-0472">Membrane</keyword>
<gene>
    <name evidence="2" type="ORF">GJR95_25915</name>
</gene>